<name>A0ABD0K6K1_9CAEN</name>
<sequence>MTITRKGWRDQRDGSCELRTYAHPAQTDALDIGRSGDEILTTIQGSHVSNNKMPQSPLLNSNGDTTGKKTLQTRPKRHVLPDTNPRIRSTSAGGRKSSSTTEQGK</sequence>
<dbReference type="EMBL" id="JACVVK020000244">
    <property type="protein sequence ID" value="KAK7482445.1"/>
    <property type="molecule type" value="Genomic_DNA"/>
</dbReference>
<gene>
    <name evidence="2" type="ORF">BaRGS_00026262</name>
</gene>
<evidence type="ECO:0000313" key="3">
    <source>
        <dbReference type="Proteomes" id="UP001519460"/>
    </source>
</evidence>
<evidence type="ECO:0000256" key="1">
    <source>
        <dbReference type="SAM" id="MobiDB-lite"/>
    </source>
</evidence>
<dbReference type="AlphaFoldDB" id="A0ABD0K6K1"/>
<reference evidence="2 3" key="1">
    <citation type="journal article" date="2023" name="Sci. Data">
        <title>Genome assembly of the Korean intertidal mud-creeper Batillaria attramentaria.</title>
        <authorList>
            <person name="Patra A.K."/>
            <person name="Ho P.T."/>
            <person name="Jun S."/>
            <person name="Lee S.J."/>
            <person name="Kim Y."/>
            <person name="Won Y.J."/>
        </authorList>
    </citation>
    <scope>NUCLEOTIDE SEQUENCE [LARGE SCALE GENOMIC DNA]</scope>
    <source>
        <strain evidence="2">Wonlab-2016</strain>
    </source>
</reference>
<dbReference type="Proteomes" id="UP001519460">
    <property type="component" value="Unassembled WGS sequence"/>
</dbReference>
<feature type="region of interest" description="Disordered" evidence="1">
    <location>
        <begin position="45"/>
        <end position="105"/>
    </location>
</feature>
<protein>
    <submittedName>
        <fullName evidence="2">Uncharacterized protein</fullName>
    </submittedName>
</protein>
<organism evidence="2 3">
    <name type="scientific">Batillaria attramentaria</name>
    <dbReference type="NCBI Taxonomy" id="370345"/>
    <lineage>
        <taxon>Eukaryota</taxon>
        <taxon>Metazoa</taxon>
        <taxon>Spiralia</taxon>
        <taxon>Lophotrochozoa</taxon>
        <taxon>Mollusca</taxon>
        <taxon>Gastropoda</taxon>
        <taxon>Caenogastropoda</taxon>
        <taxon>Sorbeoconcha</taxon>
        <taxon>Cerithioidea</taxon>
        <taxon>Batillariidae</taxon>
        <taxon>Batillaria</taxon>
    </lineage>
</organism>
<feature type="compositionally biased region" description="Polar residues" evidence="1">
    <location>
        <begin position="86"/>
        <end position="105"/>
    </location>
</feature>
<proteinExistence type="predicted"/>
<comment type="caution">
    <text evidence="2">The sequence shown here is derived from an EMBL/GenBank/DDBJ whole genome shotgun (WGS) entry which is preliminary data.</text>
</comment>
<keyword evidence="3" id="KW-1185">Reference proteome</keyword>
<evidence type="ECO:0000313" key="2">
    <source>
        <dbReference type="EMBL" id="KAK7482445.1"/>
    </source>
</evidence>
<feature type="compositionally biased region" description="Polar residues" evidence="1">
    <location>
        <begin position="45"/>
        <end position="73"/>
    </location>
</feature>
<accession>A0ABD0K6K1</accession>